<dbReference type="GO" id="GO:0009231">
    <property type="term" value="P:riboflavin biosynthetic process"/>
    <property type="evidence" value="ECO:0007669"/>
    <property type="project" value="InterPro"/>
</dbReference>
<name>A0A1I5XK16_9LACT</name>
<dbReference type="InterPro" id="IPR024072">
    <property type="entry name" value="DHFR-like_dom_sf"/>
</dbReference>
<dbReference type="OrthoDB" id="195113at2"/>
<dbReference type="InterPro" id="IPR002734">
    <property type="entry name" value="RibDG_C"/>
</dbReference>
<sequence length="181" mass="20691">MDQQRKVVLFIACSLDGYIATKQDGLEWLFSVDGQEESTTIVEEFEQTIDTLIMGRKTYDWVMNELDGEYPYEDKENYIFSRTVPQVSSKGITFTAIDPTELIQGLKNQAGKNIWLMGGGELIADFLEADLIDKMIITIAPILLGKGIPLFKEGNYEMEWELTNVRQIVQFAELTFERKSL</sequence>
<dbReference type="STRING" id="82801.SAMN04488506_1439"/>
<organism evidence="2 3">
    <name type="scientific">Desemzia incerta</name>
    <dbReference type="NCBI Taxonomy" id="82801"/>
    <lineage>
        <taxon>Bacteria</taxon>
        <taxon>Bacillati</taxon>
        <taxon>Bacillota</taxon>
        <taxon>Bacilli</taxon>
        <taxon>Lactobacillales</taxon>
        <taxon>Carnobacteriaceae</taxon>
        <taxon>Desemzia</taxon>
    </lineage>
</organism>
<dbReference type="Pfam" id="PF01872">
    <property type="entry name" value="RibD_C"/>
    <property type="match status" value="1"/>
</dbReference>
<dbReference type="Gene3D" id="3.40.430.10">
    <property type="entry name" value="Dihydrofolate Reductase, subunit A"/>
    <property type="match status" value="1"/>
</dbReference>
<accession>A0A1I5XK16</accession>
<dbReference type="Proteomes" id="UP000199136">
    <property type="component" value="Unassembled WGS sequence"/>
</dbReference>
<evidence type="ECO:0000313" key="3">
    <source>
        <dbReference type="Proteomes" id="UP000199136"/>
    </source>
</evidence>
<dbReference type="GO" id="GO:0008703">
    <property type="term" value="F:5-amino-6-(5-phosphoribosylamino)uracil reductase activity"/>
    <property type="evidence" value="ECO:0007669"/>
    <property type="project" value="InterPro"/>
</dbReference>
<evidence type="ECO:0000259" key="1">
    <source>
        <dbReference type="Pfam" id="PF01872"/>
    </source>
</evidence>
<dbReference type="EMBL" id="FOXW01000005">
    <property type="protein sequence ID" value="SFQ32274.1"/>
    <property type="molecule type" value="Genomic_DNA"/>
</dbReference>
<dbReference type="RefSeq" id="WP_092480484.1">
    <property type="nucleotide sequence ID" value="NZ_FOXW01000005.1"/>
</dbReference>
<dbReference type="AlphaFoldDB" id="A0A1I5XK16"/>
<evidence type="ECO:0000313" key="2">
    <source>
        <dbReference type="EMBL" id="SFQ32274.1"/>
    </source>
</evidence>
<protein>
    <submittedName>
        <fullName evidence="2">Dihydrofolate reductase</fullName>
    </submittedName>
</protein>
<dbReference type="PANTHER" id="PTHR38011">
    <property type="entry name" value="DIHYDROFOLATE REDUCTASE FAMILY PROTEIN (AFU_ORTHOLOGUE AFUA_8G06820)"/>
    <property type="match status" value="1"/>
</dbReference>
<keyword evidence="3" id="KW-1185">Reference proteome</keyword>
<gene>
    <name evidence="2" type="ORF">SAMN04488506_1439</name>
</gene>
<dbReference type="PANTHER" id="PTHR38011:SF11">
    <property type="entry name" value="2,5-DIAMINO-6-RIBOSYLAMINO-4(3H)-PYRIMIDINONE 5'-PHOSPHATE REDUCTASE"/>
    <property type="match status" value="1"/>
</dbReference>
<dbReference type="SUPFAM" id="SSF53597">
    <property type="entry name" value="Dihydrofolate reductase-like"/>
    <property type="match status" value="1"/>
</dbReference>
<proteinExistence type="predicted"/>
<dbReference type="InterPro" id="IPR050765">
    <property type="entry name" value="Riboflavin_Biosynth_HTPR"/>
</dbReference>
<reference evidence="2 3" key="1">
    <citation type="submission" date="2016-10" db="EMBL/GenBank/DDBJ databases">
        <authorList>
            <person name="de Groot N.N."/>
        </authorList>
    </citation>
    <scope>NUCLEOTIDE SEQUENCE [LARGE SCALE GENOMIC DNA]</scope>
    <source>
        <strain evidence="2 3">DSM 20581</strain>
    </source>
</reference>
<feature type="domain" description="Bacterial bifunctional deaminase-reductase C-terminal" evidence="1">
    <location>
        <begin position="5"/>
        <end position="168"/>
    </location>
</feature>